<keyword evidence="4" id="KW-0378">Hydrolase</keyword>
<dbReference type="GO" id="GO:0004176">
    <property type="term" value="F:ATP-dependent peptidase activity"/>
    <property type="evidence" value="ECO:0007669"/>
    <property type="project" value="InterPro"/>
</dbReference>
<dbReference type="Gene3D" id="3.90.226.10">
    <property type="entry name" value="2-enoyl-CoA Hydratase, Chain A, domain 1"/>
    <property type="match status" value="1"/>
</dbReference>
<feature type="region of interest" description="Disordered" evidence="7">
    <location>
        <begin position="193"/>
        <end position="221"/>
    </location>
</feature>
<dbReference type="AlphaFoldDB" id="A0A9J9HBV8"/>
<name>A0A9J9HBV8_RHIWR</name>
<proteinExistence type="inferred from homology"/>
<dbReference type="GO" id="GO:0009368">
    <property type="term" value="C:endopeptidase Clp complex"/>
    <property type="evidence" value="ECO:0007669"/>
    <property type="project" value="TreeGrafter"/>
</dbReference>
<dbReference type="SUPFAM" id="SSF52096">
    <property type="entry name" value="ClpP/crotonase"/>
    <property type="match status" value="1"/>
</dbReference>
<evidence type="ECO:0000313" key="9">
    <source>
        <dbReference type="Proteomes" id="UP000001989"/>
    </source>
</evidence>
<dbReference type="CDD" id="cd07016">
    <property type="entry name" value="S14_ClpP_1"/>
    <property type="match status" value="1"/>
</dbReference>
<dbReference type="GO" id="GO:0004252">
    <property type="term" value="F:serine-type endopeptidase activity"/>
    <property type="evidence" value="ECO:0007669"/>
    <property type="project" value="InterPro"/>
</dbReference>
<evidence type="ECO:0000313" key="8">
    <source>
        <dbReference type="EMBL" id="ABQ68549.1"/>
    </source>
</evidence>
<protein>
    <recommendedName>
        <fullName evidence="6">ATP-dependent Clp protease proteolytic subunit</fullName>
    </recommendedName>
</protein>
<dbReference type="GO" id="GO:0051117">
    <property type="term" value="F:ATPase binding"/>
    <property type="evidence" value="ECO:0007669"/>
    <property type="project" value="TreeGrafter"/>
</dbReference>
<evidence type="ECO:0000256" key="5">
    <source>
        <dbReference type="ARBA" id="ARBA00022825"/>
    </source>
</evidence>
<evidence type="ECO:0000256" key="4">
    <source>
        <dbReference type="ARBA" id="ARBA00022801"/>
    </source>
</evidence>
<organism evidence="8 9">
    <name type="scientific">Rhizorhabdus wittichii (strain DSM 6014 / CCUG 31198 / JCM 15750 / NBRC 105917 / EY 4224 / RW1)</name>
    <name type="common">Sphingomonas wittichii</name>
    <dbReference type="NCBI Taxonomy" id="392499"/>
    <lineage>
        <taxon>Bacteria</taxon>
        <taxon>Pseudomonadati</taxon>
        <taxon>Pseudomonadota</taxon>
        <taxon>Alphaproteobacteria</taxon>
        <taxon>Sphingomonadales</taxon>
        <taxon>Sphingomonadaceae</taxon>
        <taxon>Rhizorhabdus</taxon>
    </lineage>
</organism>
<comment type="similarity">
    <text evidence="1 6">Belongs to the peptidase S14 family.</text>
</comment>
<evidence type="ECO:0000256" key="6">
    <source>
        <dbReference type="RuleBase" id="RU003567"/>
    </source>
</evidence>
<dbReference type="PRINTS" id="PR00127">
    <property type="entry name" value="CLPPROTEASEP"/>
</dbReference>
<keyword evidence="9" id="KW-1185">Reference proteome</keyword>
<evidence type="ECO:0000256" key="7">
    <source>
        <dbReference type="SAM" id="MobiDB-lite"/>
    </source>
</evidence>
<dbReference type="EMBL" id="CP000699">
    <property type="protein sequence ID" value="ABQ68549.1"/>
    <property type="molecule type" value="Genomic_DNA"/>
</dbReference>
<dbReference type="InterPro" id="IPR029045">
    <property type="entry name" value="ClpP/crotonase-like_dom_sf"/>
</dbReference>
<dbReference type="NCBIfam" id="NF045542">
    <property type="entry name" value="Clp_rel_HeadMat"/>
    <property type="match status" value="1"/>
</dbReference>
<evidence type="ECO:0000256" key="2">
    <source>
        <dbReference type="ARBA" id="ARBA00022490"/>
    </source>
</evidence>
<dbReference type="InterPro" id="IPR023562">
    <property type="entry name" value="ClpP/TepA"/>
</dbReference>
<dbReference type="PANTHER" id="PTHR10381">
    <property type="entry name" value="ATP-DEPENDENT CLP PROTEASE PROTEOLYTIC SUBUNIT"/>
    <property type="match status" value="1"/>
</dbReference>
<dbReference type="OrthoDB" id="9806592at2"/>
<gene>
    <name evidence="8" type="ordered locus">Swit_2190</name>
</gene>
<evidence type="ECO:0000256" key="1">
    <source>
        <dbReference type="ARBA" id="ARBA00007039"/>
    </source>
</evidence>
<keyword evidence="2" id="KW-0963">Cytoplasm</keyword>
<dbReference type="Proteomes" id="UP000001989">
    <property type="component" value="Chromosome"/>
</dbReference>
<dbReference type="Pfam" id="PF00574">
    <property type="entry name" value="CLP_protease"/>
    <property type="match status" value="1"/>
</dbReference>
<dbReference type="KEGG" id="swi:Swit_2190"/>
<keyword evidence="5" id="KW-0720">Serine protease</keyword>
<dbReference type="InterPro" id="IPR001907">
    <property type="entry name" value="ClpP"/>
</dbReference>
<sequence>MTEILIYGIVGDSWDGLDANTIVPLISAGDDDLDVRINSPGGYVMEGLAIYNAIIRERGKGRKVTTHIDGLAASMGSILAMAGEEIVMADNALLMIHNPWDCACGDAIELRRAADRLDQLRDQMVGIYSKATGLEADALIPMLDAETWMTATEALALNFITSIAPAEIEAAALDVTKFGFKHVPDSPRIAAMAMGGSRPAPATRKPKGTDMPGQGKDTVAGTEAPDTITTTEAQALANNAIVAERTRATGIRALADKHKLGVAWADKLIGEGKSLEEARACALDALAERGDSAGIGHSGPAVVVTQDARDKWLTGAANSIIMRAGIGGTIKAAAQKRGEKIDLDPGEFRGIRNSELARMSLEMSGVRIRTYDRDKIVGMAITHSAMGSGPGQTGSDFAVLLENVMHKTLQAAYLIAPDTWTRFCGIGSVSDFRAHNRYVRGTFGELDDLTEDGEFTRKAIPDGAKESIAAGTKGNTVGLSRQAIVNDDMEAFSFTAIDLGRAAKLTIEKAVYRLLAMNGGLGPLMKDGKTLFHADHGNIATGAAPSVDSFDKIAVLMGEQKDLSGNEFLDISPAVWLGPRAMQGDVIVINGAEYDPDTASKLQRPNKVRGLFKDIVGTPRLTGAPWYAFADPEIAPALEVVFLDGEQEPLLDSKDGWDYDGVEWRIRHDHGAGAVNYRSAARNPGAGG</sequence>
<reference evidence="8 9" key="1">
    <citation type="journal article" date="2010" name="J. Bacteriol.">
        <title>Genome sequence of the dioxin-mineralizing bacterium Sphingomonas wittichii RW1.</title>
        <authorList>
            <person name="Miller T.R."/>
            <person name="Delcher A.L."/>
            <person name="Salzberg S.L."/>
            <person name="Saunders E."/>
            <person name="Detter J.C."/>
            <person name="Halden R.U."/>
        </authorList>
    </citation>
    <scope>NUCLEOTIDE SEQUENCE [LARGE SCALE GENOMIC DNA]</scope>
    <source>
        <strain evidence="9">DSM 6014 / CCUG 31198 / JCM 15750 / NBRC 105917 / EY 4224 / RW1</strain>
    </source>
</reference>
<dbReference type="PANTHER" id="PTHR10381:SF70">
    <property type="entry name" value="ATP-DEPENDENT CLP PROTEASE PROTEOLYTIC SUBUNIT"/>
    <property type="match status" value="1"/>
</dbReference>
<dbReference type="GO" id="GO:0006515">
    <property type="term" value="P:protein quality control for misfolded or incompletely synthesized proteins"/>
    <property type="evidence" value="ECO:0007669"/>
    <property type="project" value="TreeGrafter"/>
</dbReference>
<accession>A0A9J9HBV8</accession>
<keyword evidence="3" id="KW-0645">Protease</keyword>
<dbReference type="Pfam" id="PF25209">
    <property type="entry name" value="Phage_capsid_4"/>
    <property type="match status" value="1"/>
</dbReference>
<evidence type="ECO:0000256" key="3">
    <source>
        <dbReference type="ARBA" id="ARBA00022670"/>
    </source>
</evidence>
<dbReference type="NCBIfam" id="NF045540">
    <property type="entry name" value="scaf_prot_MCP1"/>
    <property type="match status" value="1"/>
</dbReference>